<evidence type="ECO:0000313" key="10">
    <source>
        <dbReference type="EMBL" id="AFC27611.1"/>
    </source>
</evidence>
<dbReference type="Pfam" id="PF00015">
    <property type="entry name" value="MCPsignal"/>
    <property type="match status" value="1"/>
</dbReference>
<reference evidence="10 11" key="1">
    <citation type="journal article" date="2012" name="J. Bacteriol.">
        <title>Complete Genome Sequence of Paenibacillus mucilaginosus 3016, a Bacterium Functional as Microbial Fertilizer.</title>
        <authorList>
            <person name="Ma M."/>
            <person name="Wang Z."/>
            <person name="Li L."/>
            <person name="Jiang X."/>
            <person name="Guan D."/>
            <person name="Cao F."/>
            <person name="Chen H."/>
            <person name="Wang X."/>
            <person name="Shen D."/>
            <person name="Du B."/>
            <person name="Li J."/>
        </authorList>
    </citation>
    <scope>NUCLEOTIDE SEQUENCE [LARGE SCALE GENOMIC DNA]</scope>
    <source>
        <strain evidence="10 11">3016</strain>
    </source>
</reference>
<dbReference type="CDD" id="cd11386">
    <property type="entry name" value="MCP_signal"/>
    <property type="match status" value="1"/>
</dbReference>
<keyword evidence="7" id="KW-1133">Transmembrane helix</keyword>
<dbReference type="STRING" id="1116391.PM3016_647"/>
<name>H6NTE9_9BACL</name>
<dbReference type="Proteomes" id="UP000007523">
    <property type="component" value="Chromosome"/>
</dbReference>
<evidence type="ECO:0000256" key="2">
    <source>
        <dbReference type="ARBA" id="ARBA00022475"/>
    </source>
</evidence>
<dbReference type="PANTHER" id="PTHR32089:SF112">
    <property type="entry name" value="LYSOZYME-LIKE PROTEIN-RELATED"/>
    <property type="match status" value="1"/>
</dbReference>
<dbReference type="CDD" id="cd06225">
    <property type="entry name" value="HAMP"/>
    <property type="match status" value="1"/>
</dbReference>
<evidence type="ECO:0000313" key="11">
    <source>
        <dbReference type="Proteomes" id="UP000007523"/>
    </source>
</evidence>
<feature type="transmembrane region" description="Helical" evidence="7">
    <location>
        <begin position="200"/>
        <end position="222"/>
    </location>
</feature>
<dbReference type="InterPro" id="IPR004089">
    <property type="entry name" value="MCPsignal_dom"/>
</dbReference>
<dbReference type="AlphaFoldDB" id="H6NTE9"/>
<feature type="domain" description="Methyl-accepting transducer" evidence="8">
    <location>
        <begin position="294"/>
        <end position="530"/>
    </location>
</feature>
<dbReference type="KEGG" id="pmq:PM3016_647"/>
<evidence type="ECO:0000256" key="7">
    <source>
        <dbReference type="SAM" id="Phobius"/>
    </source>
</evidence>
<dbReference type="Pfam" id="PF00672">
    <property type="entry name" value="HAMP"/>
    <property type="match status" value="1"/>
</dbReference>
<keyword evidence="2" id="KW-1003">Cell membrane</keyword>
<dbReference type="SUPFAM" id="SSF58104">
    <property type="entry name" value="Methyl-accepting chemotaxis protein (MCP) signaling domain"/>
    <property type="match status" value="1"/>
</dbReference>
<feature type="domain" description="HAMP" evidence="9">
    <location>
        <begin position="224"/>
        <end position="275"/>
    </location>
</feature>
<sequence length="583" mass="63489">MQRRRMSFFAKNFLFTSINIALIAVILIASSYFIQRNVLVGQLHNSIETVTGSWNKQIVPSDVEAAVKEKSYEGTVQAKIRELMDQVSKFNPNIAQAYIFGTELQDGNKTSVVAMPSHIMEVFKKDNLLVGTMYEQPAEIARTVQKMLDSGKPELSDFYKDDYGTWVTIVYPIKDSSGKVFAYFGVDTDASMVAKGMNSLIINSSLILAVFMILTLIAQYLIARKTLSPIKDLINGIDQVSEGRLDVEIKTGNDDLGIINDKFNLMVKKMNDTMLKVQETSHQVADSAKALYTNSDQSSKSAESINGNIKEIAGSIKIQEQSSLETSRSITEMAAVIQMIATNSADVSDEAYAVEKKSIQGDEVVQTMADQMALITETVKSTSTAVNSLEKRSQEIGSILEMITGIANQTNLLALNAAIEAARVGEHGKGFAVVAGEVRKLAEQSQTSANQISVLIKEIQNEIRSAAVAMDQGTQVVEKGMQVAEATGQLFTEIRNATKRVSSQIQEVSAAAQEISAGTDQISATAGELTSSVSKTAANAEQIAQSVDDQKGYMESIVEASNTLSSMSEELKELLEQFHVKKN</sequence>
<keyword evidence="7" id="KW-0812">Transmembrane</keyword>
<comment type="similarity">
    <text evidence="5">Belongs to the methyl-accepting chemotaxis (MCP) protein family.</text>
</comment>
<dbReference type="SMART" id="SM00283">
    <property type="entry name" value="MA"/>
    <property type="match status" value="1"/>
</dbReference>
<protein>
    <submittedName>
        <fullName evidence="10">Methyl-accepting chemotaxis protein</fullName>
    </submittedName>
</protein>
<dbReference type="EMBL" id="CP003235">
    <property type="protein sequence ID" value="AFC27611.1"/>
    <property type="molecule type" value="Genomic_DNA"/>
</dbReference>
<evidence type="ECO:0000259" key="8">
    <source>
        <dbReference type="PROSITE" id="PS50111"/>
    </source>
</evidence>
<evidence type="ECO:0000259" key="9">
    <source>
        <dbReference type="PROSITE" id="PS50885"/>
    </source>
</evidence>
<dbReference type="PANTHER" id="PTHR32089">
    <property type="entry name" value="METHYL-ACCEPTING CHEMOTAXIS PROTEIN MCPB"/>
    <property type="match status" value="1"/>
</dbReference>
<keyword evidence="4 6" id="KW-0807">Transducer</keyword>
<proteinExistence type="inferred from homology"/>
<gene>
    <name evidence="10" type="ORF">PM3016_647</name>
</gene>
<evidence type="ECO:0000256" key="5">
    <source>
        <dbReference type="ARBA" id="ARBA00029447"/>
    </source>
</evidence>
<evidence type="ECO:0000256" key="1">
    <source>
        <dbReference type="ARBA" id="ARBA00004236"/>
    </source>
</evidence>
<accession>H6NTE9</accession>
<organism evidence="10 11">
    <name type="scientific">Paenibacillus mucilaginosus 3016</name>
    <dbReference type="NCBI Taxonomy" id="1116391"/>
    <lineage>
        <taxon>Bacteria</taxon>
        <taxon>Bacillati</taxon>
        <taxon>Bacillota</taxon>
        <taxon>Bacilli</taxon>
        <taxon>Bacillales</taxon>
        <taxon>Paenibacillaceae</taxon>
        <taxon>Paenibacillus</taxon>
    </lineage>
</organism>
<feature type="transmembrane region" description="Helical" evidence="7">
    <location>
        <begin position="12"/>
        <end position="34"/>
    </location>
</feature>
<evidence type="ECO:0000256" key="4">
    <source>
        <dbReference type="ARBA" id="ARBA00023224"/>
    </source>
</evidence>
<dbReference type="RefSeq" id="WP_014368426.1">
    <property type="nucleotide sequence ID" value="NC_016935.1"/>
</dbReference>
<dbReference type="SMART" id="SM00304">
    <property type="entry name" value="HAMP"/>
    <property type="match status" value="2"/>
</dbReference>
<dbReference type="HOGENOM" id="CLU_000445_107_19_9"/>
<dbReference type="GO" id="GO:0005886">
    <property type="term" value="C:plasma membrane"/>
    <property type="evidence" value="ECO:0007669"/>
    <property type="project" value="UniProtKB-SubCell"/>
</dbReference>
<keyword evidence="3 7" id="KW-0472">Membrane</keyword>
<evidence type="ECO:0000256" key="3">
    <source>
        <dbReference type="ARBA" id="ARBA00023136"/>
    </source>
</evidence>
<keyword evidence="11" id="KW-1185">Reference proteome</keyword>
<dbReference type="GO" id="GO:0007165">
    <property type="term" value="P:signal transduction"/>
    <property type="evidence" value="ECO:0007669"/>
    <property type="project" value="UniProtKB-KW"/>
</dbReference>
<comment type="subcellular location">
    <subcellularLocation>
        <location evidence="1">Cell membrane</location>
    </subcellularLocation>
</comment>
<dbReference type="PROSITE" id="PS50885">
    <property type="entry name" value="HAMP"/>
    <property type="match status" value="1"/>
</dbReference>
<dbReference type="PROSITE" id="PS50111">
    <property type="entry name" value="CHEMOTAXIS_TRANSDUC_2"/>
    <property type="match status" value="1"/>
</dbReference>
<dbReference type="Gene3D" id="1.10.287.950">
    <property type="entry name" value="Methyl-accepting chemotaxis protein"/>
    <property type="match status" value="1"/>
</dbReference>
<dbReference type="InterPro" id="IPR003660">
    <property type="entry name" value="HAMP_dom"/>
</dbReference>
<evidence type="ECO:0000256" key="6">
    <source>
        <dbReference type="PROSITE-ProRule" id="PRU00284"/>
    </source>
</evidence>